<gene>
    <name evidence="2" type="ORF">DEO72_LG6g1613</name>
</gene>
<proteinExistence type="predicted"/>
<evidence type="ECO:0000313" key="3">
    <source>
        <dbReference type="Proteomes" id="UP000501690"/>
    </source>
</evidence>
<evidence type="ECO:0000256" key="1">
    <source>
        <dbReference type="SAM" id="MobiDB-lite"/>
    </source>
</evidence>
<dbReference type="Proteomes" id="UP000501690">
    <property type="component" value="Linkage Group LG6"/>
</dbReference>
<accession>A0A4D6M7U8</accession>
<dbReference type="AlphaFoldDB" id="A0A4D6M7U8"/>
<feature type="compositionally biased region" description="Low complexity" evidence="1">
    <location>
        <begin position="28"/>
        <end position="37"/>
    </location>
</feature>
<evidence type="ECO:0000313" key="2">
    <source>
        <dbReference type="EMBL" id="QCD96903.1"/>
    </source>
</evidence>
<feature type="compositionally biased region" description="Basic and acidic residues" evidence="1">
    <location>
        <begin position="38"/>
        <end position="58"/>
    </location>
</feature>
<organism evidence="2 3">
    <name type="scientific">Vigna unguiculata</name>
    <name type="common">Cowpea</name>
    <dbReference type="NCBI Taxonomy" id="3917"/>
    <lineage>
        <taxon>Eukaryota</taxon>
        <taxon>Viridiplantae</taxon>
        <taxon>Streptophyta</taxon>
        <taxon>Embryophyta</taxon>
        <taxon>Tracheophyta</taxon>
        <taxon>Spermatophyta</taxon>
        <taxon>Magnoliopsida</taxon>
        <taxon>eudicotyledons</taxon>
        <taxon>Gunneridae</taxon>
        <taxon>Pentapetalae</taxon>
        <taxon>rosids</taxon>
        <taxon>fabids</taxon>
        <taxon>Fabales</taxon>
        <taxon>Fabaceae</taxon>
        <taxon>Papilionoideae</taxon>
        <taxon>50 kb inversion clade</taxon>
        <taxon>NPAAA clade</taxon>
        <taxon>indigoferoid/millettioid clade</taxon>
        <taxon>Phaseoleae</taxon>
        <taxon>Vigna</taxon>
    </lineage>
</organism>
<reference evidence="2 3" key="1">
    <citation type="submission" date="2019-04" db="EMBL/GenBank/DDBJ databases">
        <title>An improved genome assembly and genetic linkage map for asparagus bean, Vigna unguiculata ssp. sesquipedialis.</title>
        <authorList>
            <person name="Xia Q."/>
            <person name="Zhang R."/>
            <person name="Dong Y."/>
        </authorList>
    </citation>
    <scope>NUCLEOTIDE SEQUENCE [LARGE SCALE GENOMIC DNA]</scope>
    <source>
        <tissue evidence="2">Leaf</tissue>
    </source>
</reference>
<sequence length="58" mass="6564">MLSSALNVFCYLPSLDEPLQKPLSLPMTRETTTATTEGGEKRNYQRLEDQDEEMKADA</sequence>
<feature type="region of interest" description="Disordered" evidence="1">
    <location>
        <begin position="25"/>
        <end position="58"/>
    </location>
</feature>
<dbReference type="EMBL" id="CP039350">
    <property type="protein sequence ID" value="QCD96903.1"/>
    <property type="molecule type" value="Genomic_DNA"/>
</dbReference>
<name>A0A4D6M7U8_VIGUN</name>
<keyword evidence="3" id="KW-1185">Reference proteome</keyword>
<protein>
    <submittedName>
        <fullName evidence="2">Uncharacterized protein</fullName>
    </submittedName>
</protein>